<dbReference type="AlphaFoldDB" id="A0AAN7SSY6"/>
<dbReference type="EMBL" id="JARPUR010000001">
    <property type="protein sequence ID" value="KAK4886800.1"/>
    <property type="molecule type" value="Genomic_DNA"/>
</dbReference>
<evidence type="ECO:0000313" key="2">
    <source>
        <dbReference type="Proteomes" id="UP001353858"/>
    </source>
</evidence>
<comment type="caution">
    <text evidence="1">The sequence shown here is derived from an EMBL/GenBank/DDBJ whole genome shotgun (WGS) entry which is preliminary data.</text>
</comment>
<dbReference type="Proteomes" id="UP001353858">
    <property type="component" value="Unassembled WGS sequence"/>
</dbReference>
<accession>A0AAN7SSY6</accession>
<organism evidence="1 2">
    <name type="scientific">Aquatica leii</name>
    <dbReference type="NCBI Taxonomy" id="1421715"/>
    <lineage>
        <taxon>Eukaryota</taxon>
        <taxon>Metazoa</taxon>
        <taxon>Ecdysozoa</taxon>
        <taxon>Arthropoda</taxon>
        <taxon>Hexapoda</taxon>
        <taxon>Insecta</taxon>
        <taxon>Pterygota</taxon>
        <taxon>Neoptera</taxon>
        <taxon>Endopterygota</taxon>
        <taxon>Coleoptera</taxon>
        <taxon>Polyphaga</taxon>
        <taxon>Elateriformia</taxon>
        <taxon>Elateroidea</taxon>
        <taxon>Lampyridae</taxon>
        <taxon>Luciolinae</taxon>
        <taxon>Aquatica</taxon>
    </lineage>
</organism>
<reference evidence="2" key="1">
    <citation type="submission" date="2023-01" db="EMBL/GenBank/DDBJ databases">
        <title>Key to firefly adult light organ development and bioluminescence: homeobox transcription factors regulate luciferase expression and transportation to peroxisome.</title>
        <authorList>
            <person name="Fu X."/>
        </authorList>
    </citation>
    <scope>NUCLEOTIDE SEQUENCE [LARGE SCALE GENOMIC DNA]</scope>
</reference>
<sequence length="177" mass="20281">MTSRWNEETTIKFVEEYRDRECLWNTRAKIEDLTVPEDLHNPEDFTSPPPPKKFSKLQRVSPIVGELTKLSEKLTDVPNESEYEIFGRSVAAQLITLSHLNAIKAQEKIQSVLTSFKLQQFHVVSQNPSTLSVRTPSISPNIYVDSNNSTLTNSPQSEYMESQYDQSNMIHMAFTNL</sequence>
<evidence type="ECO:0000313" key="1">
    <source>
        <dbReference type="EMBL" id="KAK4886800.1"/>
    </source>
</evidence>
<proteinExistence type="predicted"/>
<gene>
    <name evidence="1" type="ORF">RN001_003071</name>
</gene>
<keyword evidence="2" id="KW-1185">Reference proteome</keyword>
<evidence type="ECO:0008006" key="3">
    <source>
        <dbReference type="Google" id="ProtNLM"/>
    </source>
</evidence>
<protein>
    <recommendedName>
        <fullName evidence="3">MADF domain-containing protein</fullName>
    </recommendedName>
</protein>
<name>A0AAN7SSY6_9COLE</name>